<keyword evidence="13" id="KW-1185">Reference proteome</keyword>
<evidence type="ECO:0000256" key="10">
    <source>
        <dbReference type="SAM" id="Phobius"/>
    </source>
</evidence>
<comment type="similarity">
    <text evidence="2">Belongs to the fatty acid desaturase type 2 family.</text>
</comment>
<keyword evidence="3 10" id="KW-0812">Transmembrane</keyword>
<dbReference type="Proteomes" id="UP000016568">
    <property type="component" value="Unassembled WGS sequence"/>
</dbReference>
<evidence type="ECO:0000256" key="6">
    <source>
        <dbReference type="ARBA" id="ARBA00023002"/>
    </source>
</evidence>
<dbReference type="RefSeq" id="WP_021688393.1">
    <property type="nucleotide sequence ID" value="NZ_BASZ01000001.1"/>
</dbReference>
<evidence type="ECO:0000313" key="12">
    <source>
        <dbReference type="EMBL" id="GAD47486.1"/>
    </source>
</evidence>
<dbReference type="CDD" id="cd03505">
    <property type="entry name" value="Delta9-FADS-like"/>
    <property type="match status" value="1"/>
</dbReference>
<comment type="subcellular location">
    <subcellularLocation>
        <location evidence="1">Membrane</location>
        <topology evidence="1">Multi-pass membrane protein</topology>
    </subcellularLocation>
</comment>
<dbReference type="GO" id="GO:0016717">
    <property type="term" value="F:oxidoreductase activity, acting on paired donors, with oxidation of a pair of donors resulting in the reduction of molecular oxygen to two molecules of water"/>
    <property type="evidence" value="ECO:0007669"/>
    <property type="project" value="InterPro"/>
</dbReference>
<feature type="transmembrane region" description="Helical" evidence="10">
    <location>
        <begin position="220"/>
        <end position="237"/>
    </location>
</feature>
<evidence type="ECO:0000256" key="2">
    <source>
        <dbReference type="ARBA" id="ARBA00008749"/>
    </source>
</evidence>
<dbReference type="KEGG" id="ntd:EGO55_15880"/>
<evidence type="ECO:0000256" key="4">
    <source>
        <dbReference type="ARBA" id="ARBA00022832"/>
    </source>
</evidence>
<evidence type="ECO:0000256" key="7">
    <source>
        <dbReference type="ARBA" id="ARBA00023004"/>
    </source>
</evidence>
<reference evidence="12 13" key="1">
    <citation type="submission" date="2013-09" db="EMBL/GenBank/DDBJ databases">
        <title>Whole genome shotgun sequence of Novosphingobium tardaugens NBRC 16725.</title>
        <authorList>
            <person name="Isaki S."/>
            <person name="Hosoyama A."/>
            <person name="Tsuchikane K."/>
            <person name="Katsumata H."/>
            <person name="Ando Y."/>
            <person name="Yamazaki S."/>
            <person name="Fujita N."/>
        </authorList>
    </citation>
    <scope>NUCLEOTIDE SEQUENCE [LARGE SCALE GENOMIC DNA]</scope>
    <source>
        <strain evidence="12 13">NBRC 16725</strain>
    </source>
</reference>
<evidence type="ECO:0000313" key="13">
    <source>
        <dbReference type="Proteomes" id="UP000016568"/>
    </source>
</evidence>
<dbReference type="EMBL" id="BASZ01000001">
    <property type="protein sequence ID" value="GAD47486.1"/>
    <property type="molecule type" value="Genomic_DNA"/>
</dbReference>
<evidence type="ECO:0000256" key="3">
    <source>
        <dbReference type="ARBA" id="ARBA00022692"/>
    </source>
</evidence>
<dbReference type="InterPro" id="IPR005804">
    <property type="entry name" value="FA_desaturase_dom"/>
</dbReference>
<dbReference type="InterPro" id="IPR015876">
    <property type="entry name" value="Acyl-CoA_DS"/>
</dbReference>
<dbReference type="OrthoDB" id="19906at2"/>
<comment type="caution">
    <text evidence="12">The sequence shown here is derived from an EMBL/GenBank/DDBJ whole genome shotgun (WGS) entry which is preliminary data.</text>
</comment>
<evidence type="ECO:0000256" key="5">
    <source>
        <dbReference type="ARBA" id="ARBA00022989"/>
    </source>
</evidence>
<gene>
    <name evidence="12" type="ORF">NT2_01_02550</name>
</gene>
<keyword evidence="5 10" id="KW-1133">Transmembrane helix</keyword>
<name>U2Y3D5_9SPHN</name>
<evidence type="ECO:0000256" key="9">
    <source>
        <dbReference type="ARBA" id="ARBA00023136"/>
    </source>
</evidence>
<sequence length="350" mass="39335">MNTKLIDNAALDAPDALEQDDALLFREGDSDGVARPSQGATYEDLIIDRWRSAVRFGGADADSRRREHLIYAAIKQGGAVAALAYIALRPTGWVEWSAFAVFYVLNILGMSIGYHRYFTHKAFDTSLPMRYALGILAQCGVYGSLKRWCADHRRHHAYSDRPGDIHSPYVDDYGRKLEGRAGLKHSHLGWAYGDAMTNMDLYGKGIVGDPVIEWCHRTRWVWFGVSAVVAPGLWGLAFGGPQAVLGTIMVAGFLRLALALHAIAAVNSFGHRYGYQNFKDMDEARNNWFLGYVTLGEGWHNNHHAHPRGYSTQTRWYEIDMSGWIVLAMEKLGLVWNVQRADMQARPHKH</sequence>
<keyword evidence="7" id="KW-0408">Iron</keyword>
<dbReference type="GO" id="GO:0006631">
    <property type="term" value="P:fatty acid metabolic process"/>
    <property type="evidence" value="ECO:0007669"/>
    <property type="project" value="UniProtKB-KW"/>
</dbReference>
<accession>U2Y3D5</accession>
<organism evidence="12 13">
    <name type="scientific">Caenibius tardaugens NBRC 16725</name>
    <dbReference type="NCBI Taxonomy" id="1219035"/>
    <lineage>
        <taxon>Bacteria</taxon>
        <taxon>Pseudomonadati</taxon>
        <taxon>Pseudomonadota</taxon>
        <taxon>Alphaproteobacteria</taxon>
        <taxon>Sphingomonadales</taxon>
        <taxon>Erythrobacteraceae</taxon>
        <taxon>Caenibius</taxon>
    </lineage>
</organism>
<dbReference type="Pfam" id="PF00487">
    <property type="entry name" value="FA_desaturase"/>
    <property type="match status" value="1"/>
</dbReference>
<keyword evidence="6" id="KW-0560">Oxidoreductase</keyword>
<dbReference type="eggNOG" id="COG1398">
    <property type="taxonomic scope" value="Bacteria"/>
</dbReference>
<proteinExistence type="inferred from homology"/>
<evidence type="ECO:0000256" key="8">
    <source>
        <dbReference type="ARBA" id="ARBA00023098"/>
    </source>
</evidence>
<evidence type="ECO:0000259" key="11">
    <source>
        <dbReference type="Pfam" id="PF00487"/>
    </source>
</evidence>
<feature type="transmembrane region" description="Helical" evidence="10">
    <location>
        <begin position="243"/>
        <end position="266"/>
    </location>
</feature>
<dbReference type="GO" id="GO:0016020">
    <property type="term" value="C:membrane"/>
    <property type="evidence" value="ECO:0007669"/>
    <property type="project" value="UniProtKB-SubCell"/>
</dbReference>
<feature type="transmembrane region" description="Helical" evidence="10">
    <location>
        <begin position="69"/>
        <end position="88"/>
    </location>
</feature>
<keyword evidence="4" id="KW-0276">Fatty acid metabolism</keyword>
<dbReference type="PANTHER" id="PTHR11351:SF3">
    <property type="entry name" value="BLL4393 PROTEIN"/>
    <property type="match status" value="1"/>
</dbReference>
<dbReference type="AlphaFoldDB" id="U2Y3D5"/>
<protein>
    <submittedName>
        <fullName evidence="12">Putative fatty acid desaturase</fullName>
    </submittedName>
</protein>
<evidence type="ECO:0000256" key="1">
    <source>
        <dbReference type="ARBA" id="ARBA00004141"/>
    </source>
</evidence>
<keyword evidence="9 10" id="KW-0472">Membrane</keyword>
<feature type="transmembrane region" description="Helical" evidence="10">
    <location>
        <begin position="94"/>
        <end position="114"/>
    </location>
</feature>
<dbReference type="PRINTS" id="PR00075">
    <property type="entry name" value="FACDDSATRASE"/>
</dbReference>
<dbReference type="PANTHER" id="PTHR11351">
    <property type="entry name" value="ACYL-COA DESATURASE"/>
    <property type="match status" value="1"/>
</dbReference>
<keyword evidence="8" id="KW-0443">Lipid metabolism</keyword>
<feature type="domain" description="Fatty acid desaturase" evidence="11">
    <location>
        <begin position="96"/>
        <end position="319"/>
    </location>
</feature>